<name>A0A420EMF3_9SPHN</name>
<evidence type="ECO:0000313" key="2">
    <source>
        <dbReference type="Proteomes" id="UP000284395"/>
    </source>
</evidence>
<gene>
    <name evidence="1" type="ORF">D6851_07830</name>
</gene>
<dbReference type="AlphaFoldDB" id="A0A420EMF3"/>
<protein>
    <recommendedName>
        <fullName evidence="3">SH3 domain-containing protein</fullName>
    </recommendedName>
</protein>
<dbReference type="EMBL" id="RAPF01000003">
    <property type="protein sequence ID" value="RKF21912.1"/>
    <property type="molecule type" value="Genomic_DNA"/>
</dbReference>
<organism evidence="1 2">
    <name type="scientific">Altericroceibacterium spongiae</name>
    <dbReference type="NCBI Taxonomy" id="2320269"/>
    <lineage>
        <taxon>Bacteria</taxon>
        <taxon>Pseudomonadati</taxon>
        <taxon>Pseudomonadota</taxon>
        <taxon>Alphaproteobacteria</taxon>
        <taxon>Sphingomonadales</taxon>
        <taxon>Erythrobacteraceae</taxon>
        <taxon>Altericroceibacterium</taxon>
    </lineage>
</organism>
<sequence length="234" mass="26190">MKWPVVIALALSLQACDRHDAPADKVVKTAENLTQFKKVPDPALAKGPYAPRDECGDVKGAEEFRAKLAEVVKNRDVDGLVALSAEDIKLDFNGAAGAEELRRRLEDDEWDLWEELDTLLTLGCSTNGHGGITIPWYFEQSFDTVNPANGMLVTDENVRVMTEPHPDADTLKRISWDVVRIDRLVPDDRYQPVTLRDGEKGYVETDKLRSLLDYRLMASSRNGKWSITSFIAGD</sequence>
<proteinExistence type="predicted"/>
<evidence type="ECO:0000313" key="1">
    <source>
        <dbReference type="EMBL" id="RKF21912.1"/>
    </source>
</evidence>
<reference evidence="1 2" key="1">
    <citation type="submission" date="2018-09" db="EMBL/GenBank/DDBJ databases">
        <title>Altererythrobacter spongiae sp. nov., isolated from a marine sponge.</title>
        <authorList>
            <person name="Zhuang L."/>
            <person name="Luo L."/>
        </authorList>
    </citation>
    <scope>NUCLEOTIDE SEQUENCE [LARGE SCALE GENOMIC DNA]</scope>
    <source>
        <strain evidence="1 2">HN-Y73</strain>
    </source>
</reference>
<dbReference type="Proteomes" id="UP000284395">
    <property type="component" value="Unassembled WGS sequence"/>
</dbReference>
<comment type="caution">
    <text evidence="1">The sequence shown here is derived from an EMBL/GenBank/DDBJ whole genome shotgun (WGS) entry which is preliminary data.</text>
</comment>
<keyword evidence="2" id="KW-1185">Reference proteome</keyword>
<dbReference type="PROSITE" id="PS51257">
    <property type="entry name" value="PROKAR_LIPOPROTEIN"/>
    <property type="match status" value="1"/>
</dbReference>
<dbReference type="RefSeq" id="WP_120324317.1">
    <property type="nucleotide sequence ID" value="NZ_RAPF01000003.1"/>
</dbReference>
<accession>A0A420EMF3</accession>
<evidence type="ECO:0008006" key="3">
    <source>
        <dbReference type="Google" id="ProtNLM"/>
    </source>
</evidence>
<dbReference type="OrthoDB" id="7550365at2"/>